<evidence type="ECO:0000256" key="3">
    <source>
        <dbReference type="ARBA" id="ARBA00022475"/>
    </source>
</evidence>
<evidence type="ECO:0000313" key="9">
    <source>
        <dbReference type="Proteomes" id="UP001255601"/>
    </source>
</evidence>
<keyword evidence="6 7" id="KW-0472">Membrane</keyword>
<keyword evidence="2" id="KW-0813">Transport</keyword>
<evidence type="ECO:0000256" key="7">
    <source>
        <dbReference type="SAM" id="Phobius"/>
    </source>
</evidence>
<feature type="transmembrane region" description="Helical" evidence="7">
    <location>
        <begin position="146"/>
        <end position="165"/>
    </location>
</feature>
<evidence type="ECO:0000256" key="4">
    <source>
        <dbReference type="ARBA" id="ARBA00022692"/>
    </source>
</evidence>
<protein>
    <submittedName>
        <fullName evidence="8">Membrane protein YccC</fullName>
    </submittedName>
</protein>
<evidence type="ECO:0000256" key="6">
    <source>
        <dbReference type="ARBA" id="ARBA00023136"/>
    </source>
</evidence>
<feature type="transmembrane region" description="Helical" evidence="7">
    <location>
        <begin position="12"/>
        <end position="33"/>
    </location>
</feature>
<keyword evidence="5 7" id="KW-1133">Transmembrane helix</keyword>
<feature type="transmembrane region" description="Helical" evidence="7">
    <location>
        <begin position="112"/>
        <end position="131"/>
    </location>
</feature>
<dbReference type="AlphaFoldDB" id="A0AAJ2B6V5"/>
<feature type="transmembrane region" description="Helical" evidence="7">
    <location>
        <begin position="445"/>
        <end position="463"/>
    </location>
</feature>
<dbReference type="GO" id="GO:0005886">
    <property type="term" value="C:plasma membrane"/>
    <property type="evidence" value="ECO:0007669"/>
    <property type="project" value="UniProtKB-SubCell"/>
</dbReference>
<dbReference type="Pfam" id="PF04632">
    <property type="entry name" value="FUSC"/>
    <property type="match status" value="1"/>
</dbReference>
<organism evidence="8 9">
    <name type="scientific">Agrobacterium larrymoorei</name>
    <dbReference type="NCBI Taxonomy" id="160699"/>
    <lineage>
        <taxon>Bacteria</taxon>
        <taxon>Pseudomonadati</taxon>
        <taxon>Pseudomonadota</taxon>
        <taxon>Alphaproteobacteria</taxon>
        <taxon>Hyphomicrobiales</taxon>
        <taxon>Rhizobiaceae</taxon>
        <taxon>Rhizobium/Agrobacterium group</taxon>
        <taxon>Agrobacterium</taxon>
    </lineage>
</organism>
<dbReference type="EMBL" id="JAVIZC010000001">
    <property type="protein sequence ID" value="MDR6100409.1"/>
    <property type="molecule type" value="Genomic_DNA"/>
</dbReference>
<feature type="transmembrane region" description="Helical" evidence="7">
    <location>
        <begin position="493"/>
        <end position="516"/>
    </location>
</feature>
<evidence type="ECO:0000256" key="5">
    <source>
        <dbReference type="ARBA" id="ARBA00022989"/>
    </source>
</evidence>
<dbReference type="RefSeq" id="WP_309769485.1">
    <property type="nucleotide sequence ID" value="NZ_JAVIZC010000001.1"/>
</dbReference>
<comment type="subcellular location">
    <subcellularLocation>
        <location evidence="1">Cell membrane</location>
        <topology evidence="1">Multi-pass membrane protein</topology>
    </subcellularLocation>
</comment>
<dbReference type="GO" id="GO:0022857">
    <property type="term" value="F:transmembrane transporter activity"/>
    <property type="evidence" value="ECO:0007669"/>
    <property type="project" value="InterPro"/>
</dbReference>
<name>A0AAJ2B6V5_9HYPH</name>
<comment type="caution">
    <text evidence="8">The sequence shown here is derived from an EMBL/GenBank/DDBJ whole genome shotgun (WGS) entry which is preliminary data.</text>
</comment>
<feature type="transmembrane region" description="Helical" evidence="7">
    <location>
        <begin position="39"/>
        <end position="55"/>
    </location>
</feature>
<dbReference type="InterPro" id="IPR006726">
    <property type="entry name" value="PHBA_efflux_AaeB/fusaric-R"/>
</dbReference>
<feature type="transmembrane region" description="Helical" evidence="7">
    <location>
        <begin position="422"/>
        <end position="439"/>
    </location>
</feature>
<keyword evidence="3" id="KW-1003">Cell membrane</keyword>
<gene>
    <name evidence="8" type="ORF">QE369_000587</name>
</gene>
<dbReference type="PANTHER" id="PTHR30509:SF9">
    <property type="entry name" value="MULTIDRUG RESISTANCE PROTEIN MDTO"/>
    <property type="match status" value="1"/>
</dbReference>
<evidence type="ECO:0000256" key="1">
    <source>
        <dbReference type="ARBA" id="ARBA00004651"/>
    </source>
</evidence>
<dbReference type="PANTHER" id="PTHR30509">
    <property type="entry name" value="P-HYDROXYBENZOIC ACID EFFLUX PUMP SUBUNIT-RELATED"/>
    <property type="match status" value="1"/>
</dbReference>
<reference evidence="8" key="1">
    <citation type="submission" date="2023-08" db="EMBL/GenBank/DDBJ databases">
        <title>Functional and genomic diversity of the sorghum phyllosphere microbiome.</title>
        <authorList>
            <person name="Shade A."/>
        </authorList>
    </citation>
    <scope>NUCLEOTIDE SEQUENCE</scope>
    <source>
        <strain evidence="8">SORGH_AS_0974</strain>
    </source>
</reference>
<feature type="transmembrane region" description="Helical" evidence="7">
    <location>
        <begin position="364"/>
        <end position="386"/>
    </location>
</feature>
<feature type="transmembrane region" description="Helical" evidence="7">
    <location>
        <begin position="392"/>
        <end position="410"/>
    </location>
</feature>
<keyword evidence="4 7" id="KW-0812">Transmembrane</keyword>
<accession>A0AAJ2B6V5</accession>
<proteinExistence type="predicted"/>
<dbReference type="Proteomes" id="UP001255601">
    <property type="component" value="Unassembled WGS sequence"/>
</dbReference>
<evidence type="ECO:0000256" key="2">
    <source>
        <dbReference type="ARBA" id="ARBA00022448"/>
    </source>
</evidence>
<feature type="transmembrane region" description="Helical" evidence="7">
    <location>
        <begin position="86"/>
        <end position="105"/>
    </location>
</feature>
<sequence length="688" mass="74704">MRARIAFPTLTEWIFSIKTFAASMAALYIALAAGLPRPYWAMATVYIVANPLASVTQSKTAFRAAGTVVGASVAIFFTLQLANAPVLFVLVVCLWTGFLTFLALFDRSPRSYAFLLSGYTVPLIALPSIYAPDGVFGTGVARAEEIILGIVCAAVINSVVLPTGLKGTVRKTAENLLKDICRWIGAVIENGRDSDALKQSERLVSDVGALDNLIVHLRYDVAAANLTFHLKAFKERIAPVPIVLHAFGDRLAILRERGAIDVDLADLLTDFQLWISSKDQGEKDSDRTAARLREKHAHLTHIVETRRDWDGLLIRSTLVDILHLIDMTQDCQVLLREISAGTLARRRVKLQSTRSVQTSWHHDIVVFAITGASIALSGFIASLLWLYSGWQAGAGFALMVLIAGPFFGALDNPLPGLKAMAIFNAVSNLGAGIFLFGILPGVSSFWGLVLVFALPFILFGTIMSRPQFMLPGMVMTVGTASTIALTATYSSDFISFADGAVASTLGVLFAVAWSALTHSLGASRKAQRIAKLGWREATAIADGRFSRSPTWYAARGLDRLAQFVPRRAATSGTTLSDLDMITELRIGTRLAALQEEASVMTRSQARRLDPIFAGVAIWFRSKTVHDTTNAPSPAILSSIDDALDEFDKPRMLVALTDLRCSLFPHASPPILERTRARSLTRLNPMAAE</sequence>
<feature type="transmembrane region" description="Helical" evidence="7">
    <location>
        <begin position="62"/>
        <end position="80"/>
    </location>
</feature>
<feature type="transmembrane region" description="Helical" evidence="7">
    <location>
        <begin position="468"/>
        <end position="487"/>
    </location>
</feature>
<evidence type="ECO:0000313" key="8">
    <source>
        <dbReference type="EMBL" id="MDR6100409.1"/>
    </source>
</evidence>